<comment type="similarity">
    <text evidence="2 5">Belongs to the MET18/MMS19 family.</text>
</comment>
<dbReference type="InterPro" id="IPR039920">
    <property type="entry name" value="MMS19"/>
</dbReference>
<dbReference type="Pfam" id="PF14500">
    <property type="entry name" value="MMS19_N"/>
    <property type="match status" value="1"/>
</dbReference>
<dbReference type="InterPro" id="IPR016024">
    <property type="entry name" value="ARM-type_fold"/>
</dbReference>
<gene>
    <name evidence="8" type="ORF">Slati_3349800</name>
</gene>
<name>A0AAW2UD21_9LAMI</name>
<dbReference type="InterPro" id="IPR029240">
    <property type="entry name" value="MMS19_N"/>
</dbReference>
<keyword evidence="4 5" id="KW-0539">Nucleus</keyword>
<reference evidence="8" key="1">
    <citation type="submission" date="2020-06" db="EMBL/GenBank/DDBJ databases">
        <authorList>
            <person name="Li T."/>
            <person name="Hu X."/>
            <person name="Zhang T."/>
            <person name="Song X."/>
            <person name="Zhang H."/>
            <person name="Dai N."/>
            <person name="Sheng W."/>
            <person name="Hou X."/>
            <person name="Wei L."/>
        </authorList>
    </citation>
    <scope>NUCLEOTIDE SEQUENCE</scope>
    <source>
        <strain evidence="8">KEN1</strain>
        <tissue evidence="8">Leaf</tissue>
    </source>
</reference>
<dbReference type="GO" id="GO:0016226">
    <property type="term" value="P:iron-sulfur cluster assembly"/>
    <property type="evidence" value="ECO:0007669"/>
    <property type="project" value="UniProtKB-UniRule"/>
</dbReference>
<evidence type="ECO:0000256" key="3">
    <source>
        <dbReference type="ARBA" id="ARBA00022737"/>
    </source>
</evidence>
<accession>A0AAW2UD21</accession>
<dbReference type="EMBL" id="JACGWN010000012">
    <property type="protein sequence ID" value="KAL0415179.1"/>
    <property type="molecule type" value="Genomic_DNA"/>
</dbReference>
<comment type="function">
    <text evidence="5">Key component of the cytosolic iron-sulfur protein assembly (CIA) complex, a multiprotein complex that mediates the incorporation of iron-sulfur cluster into apoproteins specifically involved in DNA metabolism and genomic integrity. In the CIA complex, MMS19 acts as an adapter between early-acting CIA components and a subset of cellular target iron-sulfur proteins.</text>
</comment>
<keyword evidence="5" id="KW-0234">DNA repair</keyword>
<keyword evidence="3" id="KW-0677">Repeat</keyword>
<protein>
    <recommendedName>
        <fullName evidence="5">MMS19 nucleotide excision repair protein</fullName>
    </recommendedName>
</protein>
<keyword evidence="5" id="KW-0227">DNA damage</keyword>
<evidence type="ECO:0000256" key="5">
    <source>
        <dbReference type="RuleBase" id="RU367072"/>
    </source>
</evidence>
<evidence type="ECO:0000256" key="1">
    <source>
        <dbReference type="ARBA" id="ARBA00004123"/>
    </source>
</evidence>
<dbReference type="GO" id="GO:0005634">
    <property type="term" value="C:nucleus"/>
    <property type="evidence" value="ECO:0007669"/>
    <property type="project" value="UniProtKB-SubCell"/>
</dbReference>
<dbReference type="Pfam" id="PF12460">
    <property type="entry name" value="MMS19_C"/>
    <property type="match status" value="1"/>
</dbReference>
<dbReference type="SUPFAM" id="SSF48371">
    <property type="entry name" value="ARM repeat"/>
    <property type="match status" value="1"/>
</dbReference>
<dbReference type="PANTHER" id="PTHR12891">
    <property type="entry name" value="DNA REPAIR/TRANSCRIPTION PROTEIN MET18/MMS19"/>
    <property type="match status" value="1"/>
</dbReference>
<feature type="domain" description="MMS19 C-terminal" evidence="6">
    <location>
        <begin position="531"/>
        <end position="912"/>
    </location>
</feature>
<comment type="caution">
    <text evidence="8">The sequence shown here is derived from an EMBL/GenBank/DDBJ whole genome shotgun (WGS) entry which is preliminary data.</text>
</comment>
<dbReference type="GO" id="GO:0051604">
    <property type="term" value="P:protein maturation"/>
    <property type="evidence" value="ECO:0007669"/>
    <property type="project" value="UniProtKB-UniRule"/>
</dbReference>
<evidence type="ECO:0000259" key="7">
    <source>
        <dbReference type="Pfam" id="PF14500"/>
    </source>
</evidence>
<feature type="domain" description="MMS19 N-terminal" evidence="7">
    <location>
        <begin position="6"/>
        <end position="169"/>
    </location>
</feature>
<dbReference type="Gene3D" id="1.25.10.10">
    <property type="entry name" value="Leucine-rich Repeat Variant"/>
    <property type="match status" value="1"/>
</dbReference>
<sequence>MIGSSAFQLRNALLDRYAGAMADLGDNLVYGICESIDGEKDPQCLLLVFHLVESLAQLYPSSSGPLANFAEDLFEILGCYFPIHFTHPKGEDDDVKREELARALMLAFASTPLFEPFSIPLLLEKLSSSLPSAKVESFKYLSYCTAKYGPERIAKHAEALWASLKDTIYLSPQSALSMEPESMGRMNFQESDVMTQAFVLLQEVIRQYGDFISLIIGDNDINAFLISLNQYKGFDDIPLQVKQKLHAIGHILSACAKASAAMCNKVFESFFPLLMDGLGLSVSQPAQNNSYLDEECFSLAKFKFGPLYLCIELIAACKNLTVSLYNCTSIHDFPHQRWCSMLSSFSESLVKAFVSMLRSNVADNEQSAYVYCGALKALVEIGFSIDKCLDSEKAASFESTVVEKIVSLISSLDSAIPLSLRLQAAFEIGATRKDFMLRVVRGLDEAIDTNFSAVFDHGNHKSDELTIKLLDTYSQKVLPWFLEIGGSEEVQLNFALSIWDKIGNFKSLNLSLPEFASDLLGATMIAMKKAVGSCSEESQEIIITKASGVLFSSTVFGSMGFKSGSSILKEEGLQQTQNYGSPSGRDEWLTSLFASVVVALRPQTGIPNGKMILQLFITSLLNGHVPSAHALGSLVNKLPLETKGIESSRTLSLNEALDMIFYSFVGTCRDDSTSGNDGSGVNISSLRLNTSRIQSEINTVIGLAWIGKGLLMRGHEKVKDITMTLLSFLTLDCEAGVSKQFQNLVEVLDEEGVHQLMKCAGDAFHIIMSDSGECLNRMYHATVRPLYKQRFFSTIMPILLSLVVKSESSFLRSMLYRAFAHVVADTPLTAILGEAKKLFPILLECLSTLSKDVSNKGIIYSVLLVISGILLDKNGREAAVENASSIVNQLIELTAYPHMMVVRETAIQCLVAVSELPHARVYPLRTKVLRAISKALDDPKRIVRQEAVRCRQAWASIASRSLHF</sequence>
<evidence type="ECO:0000256" key="2">
    <source>
        <dbReference type="ARBA" id="ARBA00009340"/>
    </source>
</evidence>
<comment type="subcellular location">
    <subcellularLocation>
        <location evidence="1 5">Nucleus</location>
    </subcellularLocation>
</comment>
<dbReference type="GO" id="GO:0097361">
    <property type="term" value="C:cytosolic [4Fe-4S] assembly targeting complex"/>
    <property type="evidence" value="ECO:0007669"/>
    <property type="project" value="UniProtKB-UniRule"/>
</dbReference>
<organism evidence="8">
    <name type="scientific">Sesamum latifolium</name>
    <dbReference type="NCBI Taxonomy" id="2727402"/>
    <lineage>
        <taxon>Eukaryota</taxon>
        <taxon>Viridiplantae</taxon>
        <taxon>Streptophyta</taxon>
        <taxon>Embryophyta</taxon>
        <taxon>Tracheophyta</taxon>
        <taxon>Spermatophyta</taxon>
        <taxon>Magnoliopsida</taxon>
        <taxon>eudicotyledons</taxon>
        <taxon>Gunneridae</taxon>
        <taxon>Pentapetalae</taxon>
        <taxon>asterids</taxon>
        <taxon>lamiids</taxon>
        <taxon>Lamiales</taxon>
        <taxon>Pedaliaceae</taxon>
        <taxon>Sesamum</taxon>
    </lineage>
</organism>
<evidence type="ECO:0000259" key="6">
    <source>
        <dbReference type="Pfam" id="PF12460"/>
    </source>
</evidence>
<dbReference type="InterPro" id="IPR011989">
    <property type="entry name" value="ARM-like"/>
</dbReference>
<dbReference type="GO" id="GO:0006281">
    <property type="term" value="P:DNA repair"/>
    <property type="evidence" value="ECO:0007669"/>
    <property type="project" value="UniProtKB-UniRule"/>
</dbReference>
<evidence type="ECO:0000256" key="4">
    <source>
        <dbReference type="ARBA" id="ARBA00023242"/>
    </source>
</evidence>
<dbReference type="PANTHER" id="PTHR12891:SF0">
    <property type="entry name" value="MMS19 NUCLEOTIDE EXCISION REPAIR PROTEIN HOMOLOG"/>
    <property type="match status" value="1"/>
</dbReference>
<dbReference type="InterPro" id="IPR024687">
    <property type="entry name" value="MMS19_C"/>
</dbReference>
<evidence type="ECO:0000313" key="8">
    <source>
        <dbReference type="EMBL" id="KAL0415179.1"/>
    </source>
</evidence>
<reference evidence="8" key="2">
    <citation type="journal article" date="2024" name="Plant">
        <title>Genomic evolution and insights into agronomic trait innovations of Sesamum species.</title>
        <authorList>
            <person name="Miao H."/>
            <person name="Wang L."/>
            <person name="Qu L."/>
            <person name="Liu H."/>
            <person name="Sun Y."/>
            <person name="Le M."/>
            <person name="Wang Q."/>
            <person name="Wei S."/>
            <person name="Zheng Y."/>
            <person name="Lin W."/>
            <person name="Duan Y."/>
            <person name="Cao H."/>
            <person name="Xiong S."/>
            <person name="Wang X."/>
            <person name="Wei L."/>
            <person name="Li C."/>
            <person name="Ma Q."/>
            <person name="Ju M."/>
            <person name="Zhao R."/>
            <person name="Li G."/>
            <person name="Mu C."/>
            <person name="Tian Q."/>
            <person name="Mei H."/>
            <person name="Zhang T."/>
            <person name="Gao T."/>
            <person name="Zhang H."/>
        </authorList>
    </citation>
    <scope>NUCLEOTIDE SEQUENCE</scope>
    <source>
        <strain evidence="8">KEN1</strain>
    </source>
</reference>
<dbReference type="AlphaFoldDB" id="A0AAW2UD21"/>
<proteinExistence type="inferred from homology"/>